<dbReference type="InterPro" id="IPR027417">
    <property type="entry name" value="P-loop_NTPase"/>
</dbReference>
<evidence type="ECO:0000313" key="4">
    <source>
        <dbReference type="EMBL" id="SPJ29413.1"/>
    </source>
</evidence>
<dbReference type="SUPFAM" id="SSF52540">
    <property type="entry name" value="P-loop containing nucleoside triphosphate hydrolases"/>
    <property type="match status" value="1"/>
</dbReference>
<feature type="coiled-coil region" evidence="1">
    <location>
        <begin position="474"/>
        <end position="523"/>
    </location>
</feature>
<dbReference type="InterPro" id="IPR003395">
    <property type="entry name" value="RecF/RecN/SMC_N"/>
</dbReference>
<dbReference type="Pfam" id="PF02463">
    <property type="entry name" value="SMC_N"/>
    <property type="match status" value="1"/>
</dbReference>
<name>A0A2R8CAK4_9RHOB</name>
<dbReference type="PANTHER" id="PTHR32114">
    <property type="entry name" value="ABC TRANSPORTER ABCH.3"/>
    <property type="match status" value="1"/>
</dbReference>
<dbReference type="Gene3D" id="3.40.50.300">
    <property type="entry name" value="P-loop containing nucleotide triphosphate hydrolases"/>
    <property type="match status" value="2"/>
</dbReference>
<dbReference type="EMBL" id="ONZG01000007">
    <property type="protein sequence ID" value="SPJ29413.1"/>
    <property type="molecule type" value="Genomic_DNA"/>
</dbReference>
<feature type="coiled-coil region" evidence="1">
    <location>
        <begin position="590"/>
        <end position="736"/>
    </location>
</feature>
<gene>
    <name evidence="4" type="ORF">TRM7615_02931</name>
</gene>
<evidence type="ECO:0000256" key="1">
    <source>
        <dbReference type="SAM" id="Coils"/>
    </source>
</evidence>
<dbReference type="Proteomes" id="UP000244898">
    <property type="component" value="Unassembled WGS sequence"/>
</dbReference>
<feature type="compositionally biased region" description="Basic and acidic residues" evidence="2">
    <location>
        <begin position="340"/>
        <end position="381"/>
    </location>
</feature>
<keyword evidence="5" id="KW-1185">Reference proteome</keyword>
<protein>
    <recommendedName>
        <fullName evidence="3">RecF/RecN/SMC N-terminal domain-containing protein</fullName>
    </recommendedName>
</protein>
<dbReference type="AlphaFoldDB" id="A0A2R8CAK4"/>
<feature type="region of interest" description="Disordered" evidence="2">
    <location>
        <begin position="340"/>
        <end position="401"/>
    </location>
</feature>
<keyword evidence="1" id="KW-0175">Coiled coil</keyword>
<accession>A0A2R8CAK4</accession>
<feature type="domain" description="RecF/RecN/SMC N-terminal" evidence="3">
    <location>
        <begin position="4"/>
        <end position="866"/>
    </location>
</feature>
<sequence>MKLLSIRMNNVRRFTQPVEITDIGPGLNVLAAPNEQGKSTLFDAMHALFFFEAKSWKQKEAASLAPHAGGNPEISADIEVDGQSYRVSKVFSSKKGQQSVTVHRDGHLIKQAEDAEEWIRSLIKPPKDGGPAGLLWVRQGLTSLHSGKDDDTLAARRDLLSSVAGEIEDITGGRQMEKIRARLKSDLETYLTKSGAIKKHGPLWEAEQTVANLDDQRVDLRSKVEQLRAKLVERRALQDEKTALVDPVAMKERVDALEAARAALKASEAHQENQAKADEAQQTARLVLEAHQGRIKTAEEQLSEFRDAKKALDELQQSVAGAEDQLDAATQGLERAKIAEQEARKNQISAEETRDAAQAAEADRKGADRRQELVKRLEEAQGHSSEAAAARKTIGGSPDAGQMERLEEAWQELDLLKRSREASAAAITWTADAGQQDRVSLDGNPLAPGHRVALPDGGDIAVAGVGSIRVHPAEQREEAALDEAQAEFDAALEAAGCSTLQAARQSEKERKSAEDTLRDANAKLRIVAPEGMQALMDEIASLPETVAEDASLPSAADADAAFRTARDKHNQLLADLEGVRTDHDAKRGDARELRARRDEGQNRIDRATSTIGDPVEADRELEALREKSPEFEGALEKAKQNVQELAANAPDLALAQAGATRAQNVVDQADKRSGEVNIQLAKLETEISIEADLSVEEKLREVEGKLETARSHAEQVQAEVKVLQRLDAALSEAQKQAHDAYIGPIRNELRPLLSMVLPGAELTLDADSVLPTGLSRPQGEDSYDQLSGGTQEQIALLVRLAFARLLTKSGTPAPIILDDAIVYTDDDRIERMFNALTQQAGDMQIIVLSCRQKVFRGLGGQTLAIRQATREVSA</sequence>
<evidence type="ECO:0000259" key="3">
    <source>
        <dbReference type="Pfam" id="PF02463"/>
    </source>
</evidence>
<organism evidence="4 5">
    <name type="scientific">Falsiruegeria mediterranea M17</name>
    <dbReference type="NCBI Taxonomy" id="1200281"/>
    <lineage>
        <taxon>Bacteria</taxon>
        <taxon>Pseudomonadati</taxon>
        <taxon>Pseudomonadota</taxon>
        <taxon>Alphaproteobacteria</taxon>
        <taxon>Rhodobacterales</taxon>
        <taxon>Roseobacteraceae</taxon>
        <taxon>Falsiruegeria</taxon>
    </lineage>
</organism>
<dbReference type="OrthoDB" id="7069379at2"/>
<evidence type="ECO:0000256" key="2">
    <source>
        <dbReference type="SAM" id="MobiDB-lite"/>
    </source>
</evidence>
<dbReference type="RefSeq" id="WP_108788772.1">
    <property type="nucleotide sequence ID" value="NZ_ONZG01000007.1"/>
</dbReference>
<feature type="coiled-coil region" evidence="1">
    <location>
        <begin position="203"/>
        <end position="230"/>
    </location>
</feature>
<evidence type="ECO:0000313" key="5">
    <source>
        <dbReference type="Proteomes" id="UP000244898"/>
    </source>
</evidence>
<reference evidence="5" key="1">
    <citation type="submission" date="2018-03" db="EMBL/GenBank/DDBJ databases">
        <authorList>
            <person name="Rodrigo-Torres L."/>
            <person name="Arahal R. D."/>
            <person name="Lucena T."/>
        </authorList>
    </citation>
    <scope>NUCLEOTIDE SEQUENCE [LARGE SCALE GENOMIC DNA]</scope>
    <source>
        <strain evidence="5">CECT 7615</strain>
    </source>
</reference>
<dbReference type="PANTHER" id="PTHR32114:SF2">
    <property type="entry name" value="ABC TRANSPORTER ABCH.3"/>
    <property type="match status" value="1"/>
</dbReference>
<proteinExistence type="predicted"/>